<dbReference type="InterPro" id="IPR003004">
    <property type="entry name" value="GspF/PilC"/>
</dbReference>
<dbReference type="EMBL" id="FXUB01000001">
    <property type="protein sequence ID" value="SMP03474.1"/>
    <property type="molecule type" value="Genomic_DNA"/>
</dbReference>
<dbReference type="Gene3D" id="1.20.81.30">
    <property type="entry name" value="Type II secretion system (T2SS), domain F"/>
    <property type="match status" value="2"/>
</dbReference>
<keyword evidence="3" id="KW-1003">Cell membrane</keyword>
<dbReference type="PRINTS" id="PR00812">
    <property type="entry name" value="BCTERIALGSPF"/>
</dbReference>
<keyword evidence="5 8" id="KW-1133">Transmembrane helix</keyword>
<comment type="subcellular location">
    <subcellularLocation>
        <location evidence="1">Cell membrane</location>
        <topology evidence="1">Multi-pass membrane protein</topology>
    </subcellularLocation>
</comment>
<reference evidence="10 11" key="1">
    <citation type="submission" date="2017-05" db="EMBL/GenBank/DDBJ databases">
        <authorList>
            <person name="Varghese N."/>
            <person name="Submissions S."/>
        </authorList>
    </citation>
    <scope>NUCLEOTIDE SEQUENCE [LARGE SCALE GENOMIC DNA]</scope>
    <source>
        <strain evidence="10 11">DSM 15522</strain>
    </source>
</reference>
<proteinExistence type="inferred from homology"/>
<sequence length="404" mass="45262">MPVYKYVGRDVFNRLRRGRVEADNPEVAKNLILARGVVAIEKLKEDKGFLSKEISLSLLDRVSLKDIVLFTRQLYAMVHAGIPIVNALKILKEQIPNRRLKAISEDMATFIEEGGRFSTALSKYRNIFGDLYISMVRAAEEAGTLEETLKRLAEHLEKIEKLRGKVKSAMFYPVFVTIVATVIIVGILVFVIPTFQKLYESLGGKLPALTQFVINLSNWLRDYIGWFVFGLVILVVLLIQLRKIRKVRYVMDAFLLKLPIFGELVLKSSIANFSRTLASMLASGLNVLDALDIAGDTSNNEVIKKAILGVREQVERGVSIGTALARYRVFPPMLVNMVSIGEEAGTVDQMLEKVAEFYEEEVDRTVDALTSLIEPLMIVFIGGAIGFIIVAMYLPIFKIGELIK</sequence>
<feature type="coiled-coil region" evidence="7">
    <location>
        <begin position="135"/>
        <end position="165"/>
    </location>
</feature>
<comment type="similarity">
    <text evidence="2">Belongs to the GSP F family.</text>
</comment>
<dbReference type="InterPro" id="IPR042094">
    <property type="entry name" value="T2SS_GspF_sf"/>
</dbReference>
<dbReference type="RefSeq" id="WP_283399633.1">
    <property type="nucleotide sequence ID" value="NZ_FXUB01000001.1"/>
</dbReference>
<organism evidence="10 11">
    <name type="scientific">Desulfurobacterium pacificum</name>
    <dbReference type="NCBI Taxonomy" id="240166"/>
    <lineage>
        <taxon>Bacteria</taxon>
        <taxon>Pseudomonadati</taxon>
        <taxon>Aquificota</taxon>
        <taxon>Aquificia</taxon>
        <taxon>Desulfurobacteriales</taxon>
        <taxon>Desulfurobacteriaceae</taxon>
        <taxon>Desulfurobacterium</taxon>
    </lineage>
</organism>
<feature type="transmembrane region" description="Helical" evidence="8">
    <location>
        <begin position="376"/>
        <end position="396"/>
    </location>
</feature>
<dbReference type="Proteomes" id="UP001157911">
    <property type="component" value="Unassembled WGS sequence"/>
</dbReference>
<keyword evidence="11" id="KW-1185">Reference proteome</keyword>
<evidence type="ECO:0000256" key="1">
    <source>
        <dbReference type="ARBA" id="ARBA00004651"/>
    </source>
</evidence>
<feature type="transmembrane region" description="Helical" evidence="8">
    <location>
        <begin position="170"/>
        <end position="192"/>
    </location>
</feature>
<accession>A0ABY1N8R0</accession>
<dbReference type="PANTHER" id="PTHR30012">
    <property type="entry name" value="GENERAL SECRETION PATHWAY PROTEIN"/>
    <property type="match status" value="1"/>
</dbReference>
<evidence type="ECO:0000256" key="7">
    <source>
        <dbReference type="SAM" id="Coils"/>
    </source>
</evidence>
<name>A0ABY1N8R0_9BACT</name>
<gene>
    <name evidence="10" type="ORF">SAMN06265339_0121</name>
</gene>
<evidence type="ECO:0000259" key="9">
    <source>
        <dbReference type="Pfam" id="PF00482"/>
    </source>
</evidence>
<evidence type="ECO:0000256" key="8">
    <source>
        <dbReference type="SAM" id="Phobius"/>
    </source>
</evidence>
<evidence type="ECO:0000256" key="3">
    <source>
        <dbReference type="ARBA" id="ARBA00022475"/>
    </source>
</evidence>
<feature type="transmembrane region" description="Helical" evidence="8">
    <location>
        <begin position="223"/>
        <end position="241"/>
    </location>
</feature>
<keyword evidence="7" id="KW-0175">Coiled coil</keyword>
<evidence type="ECO:0000256" key="4">
    <source>
        <dbReference type="ARBA" id="ARBA00022692"/>
    </source>
</evidence>
<feature type="domain" description="Type II secretion system protein GspF" evidence="9">
    <location>
        <begin position="70"/>
        <end position="193"/>
    </location>
</feature>
<dbReference type="Pfam" id="PF00482">
    <property type="entry name" value="T2SSF"/>
    <property type="match status" value="2"/>
</dbReference>
<dbReference type="InterPro" id="IPR018076">
    <property type="entry name" value="T2SS_GspF_dom"/>
</dbReference>
<keyword evidence="6 8" id="KW-0472">Membrane</keyword>
<protein>
    <submittedName>
        <fullName evidence="10">Type IV pilus assembly protein PilC</fullName>
    </submittedName>
</protein>
<feature type="domain" description="Type II secretion system protein GspF" evidence="9">
    <location>
        <begin position="273"/>
        <end position="395"/>
    </location>
</feature>
<evidence type="ECO:0000256" key="5">
    <source>
        <dbReference type="ARBA" id="ARBA00022989"/>
    </source>
</evidence>
<comment type="caution">
    <text evidence="10">The sequence shown here is derived from an EMBL/GenBank/DDBJ whole genome shotgun (WGS) entry which is preliminary data.</text>
</comment>
<dbReference type="PANTHER" id="PTHR30012:SF0">
    <property type="entry name" value="TYPE II SECRETION SYSTEM PROTEIN F-RELATED"/>
    <property type="match status" value="1"/>
</dbReference>
<evidence type="ECO:0000313" key="10">
    <source>
        <dbReference type="EMBL" id="SMP03474.1"/>
    </source>
</evidence>
<keyword evidence="4 8" id="KW-0812">Transmembrane</keyword>
<evidence type="ECO:0000256" key="6">
    <source>
        <dbReference type="ARBA" id="ARBA00023136"/>
    </source>
</evidence>
<evidence type="ECO:0000256" key="2">
    <source>
        <dbReference type="ARBA" id="ARBA00005745"/>
    </source>
</evidence>
<evidence type="ECO:0000313" key="11">
    <source>
        <dbReference type="Proteomes" id="UP001157911"/>
    </source>
</evidence>